<evidence type="ECO:0000256" key="5">
    <source>
        <dbReference type="ARBA" id="ARBA00022692"/>
    </source>
</evidence>
<dbReference type="GO" id="GO:0015031">
    <property type="term" value="P:protein transport"/>
    <property type="evidence" value="ECO:0007669"/>
    <property type="project" value="UniProtKB-KW"/>
</dbReference>
<accession>A0A5P8FL40</accession>
<feature type="region of interest" description="Disordered" evidence="10">
    <location>
        <begin position="87"/>
        <end position="129"/>
    </location>
</feature>
<comment type="subcellular location">
    <subcellularLocation>
        <location evidence="1">Cell membrane</location>
        <topology evidence="1">Single-pass membrane protein</topology>
    </subcellularLocation>
</comment>
<evidence type="ECO:0000256" key="10">
    <source>
        <dbReference type="SAM" id="MobiDB-lite"/>
    </source>
</evidence>
<dbReference type="InterPro" id="IPR003849">
    <property type="entry name" value="Preprotein_translocase_YajC"/>
</dbReference>
<dbReference type="Proteomes" id="UP000271708">
    <property type="component" value="Chromosome"/>
</dbReference>
<evidence type="ECO:0000256" key="11">
    <source>
        <dbReference type="SAM" id="Phobius"/>
    </source>
</evidence>
<dbReference type="Pfam" id="PF02699">
    <property type="entry name" value="YajC"/>
    <property type="match status" value="1"/>
</dbReference>
<evidence type="ECO:0000256" key="6">
    <source>
        <dbReference type="ARBA" id="ARBA00022927"/>
    </source>
</evidence>
<organism evidence="12 13">
    <name type="scientific">Janibacter melonis</name>
    <dbReference type="NCBI Taxonomy" id="262209"/>
    <lineage>
        <taxon>Bacteria</taxon>
        <taxon>Bacillati</taxon>
        <taxon>Actinomycetota</taxon>
        <taxon>Actinomycetes</taxon>
        <taxon>Micrococcales</taxon>
        <taxon>Intrasporangiaceae</taxon>
        <taxon>Janibacter</taxon>
    </lineage>
</organism>
<evidence type="ECO:0000256" key="7">
    <source>
        <dbReference type="ARBA" id="ARBA00022989"/>
    </source>
</evidence>
<gene>
    <name evidence="12" type="primary">yajC</name>
    <name evidence="12" type="ORF">EEW87_007835</name>
</gene>
<evidence type="ECO:0000256" key="8">
    <source>
        <dbReference type="ARBA" id="ARBA00023010"/>
    </source>
</evidence>
<evidence type="ECO:0000313" key="13">
    <source>
        <dbReference type="Proteomes" id="UP000271708"/>
    </source>
</evidence>
<dbReference type="OrthoDB" id="2200301at2"/>
<evidence type="ECO:0000256" key="4">
    <source>
        <dbReference type="ARBA" id="ARBA00022475"/>
    </source>
</evidence>
<keyword evidence="5 11" id="KW-0812">Transmembrane</keyword>
<evidence type="ECO:0000256" key="3">
    <source>
        <dbReference type="ARBA" id="ARBA00022448"/>
    </source>
</evidence>
<reference evidence="12 13" key="1">
    <citation type="submission" date="2019-09" db="EMBL/GenBank/DDBJ databases">
        <title>Complete Genome Sequence of Janibacter melonis M714 with both human health impact and industrial applications.</title>
        <authorList>
            <person name="Jin M."/>
            <person name="Zhao Q.R."/>
        </authorList>
    </citation>
    <scope>NUCLEOTIDE SEQUENCE [LARGE SCALE GENOMIC DNA]</scope>
    <source>
        <strain evidence="12 13">M714</strain>
    </source>
</reference>
<dbReference type="PANTHER" id="PTHR33909:SF1">
    <property type="entry name" value="SEC TRANSLOCON ACCESSORY COMPLEX SUBUNIT YAJC"/>
    <property type="match status" value="1"/>
</dbReference>
<keyword evidence="6" id="KW-0653">Protein transport</keyword>
<keyword evidence="8" id="KW-0811">Translocation</keyword>
<dbReference type="PANTHER" id="PTHR33909">
    <property type="entry name" value="SEC TRANSLOCON ACCESSORY COMPLEX SUBUNIT YAJC"/>
    <property type="match status" value="1"/>
</dbReference>
<proteinExistence type="inferred from homology"/>
<evidence type="ECO:0000256" key="1">
    <source>
        <dbReference type="ARBA" id="ARBA00004162"/>
    </source>
</evidence>
<feature type="transmembrane region" description="Helical" evidence="11">
    <location>
        <begin position="6"/>
        <end position="24"/>
    </location>
</feature>
<name>A0A5P8FL40_9MICO</name>
<dbReference type="RefSeq" id="WP_123091828.1">
    <property type="nucleotide sequence ID" value="NZ_BAAAKD010000003.1"/>
</dbReference>
<dbReference type="KEGG" id="jme:EEW87_007835"/>
<dbReference type="SMART" id="SM01323">
    <property type="entry name" value="YajC"/>
    <property type="match status" value="1"/>
</dbReference>
<comment type="similarity">
    <text evidence="2">Belongs to the YajC family.</text>
</comment>
<keyword evidence="3" id="KW-0813">Transport</keyword>
<keyword evidence="4" id="KW-1003">Cell membrane</keyword>
<dbReference type="GO" id="GO:0005886">
    <property type="term" value="C:plasma membrane"/>
    <property type="evidence" value="ECO:0007669"/>
    <property type="project" value="UniProtKB-SubCell"/>
</dbReference>
<evidence type="ECO:0000256" key="9">
    <source>
        <dbReference type="ARBA" id="ARBA00023136"/>
    </source>
</evidence>
<protein>
    <submittedName>
        <fullName evidence="12">Preprotein translocase subunit YajC</fullName>
    </submittedName>
</protein>
<dbReference type="EMBL" id="CP044548">
    <property type="protein sequence ID" value="QFQ30247.1"/>
    <property type="molecule type" value="Genomic_DNA"/>
</dbReference>
<keyword evidence="9 11" id="KW-0472">Membrane</keyword>
<dbReference type="GeneID" id="59161070"/>
<evidence type="ECO:0000256" key="2">
    <source>
        <dbReference type="ARBA" id="ARBA00006742"/>
    </source>
</evidence>
<sequence>MNDGSFASLLILLLPLLLIVFMVFSGRRRQRTMQDFQSSLAVGEKVVLTSGVYGTITGTDEGVLHLEIAPGTVIRVDRRAVGVREAEMSRGQVAGTAAARGEEPADDPVQDPVVTAESAVDDEGQRGRP</sequence>
<keyword evidence="7 11" id="KW-1133">Transmembrane helix</keyword>
<dbReference type="NCBIfam" id="TIGR00739">
    <property type="entry name" value="yajC"/>
    <property type="match status" value="1"/>
</dbReference>
<evidence type="ECO:0000313" key="12">
    <source>
        <dbReference type="EMBL" id="QFQ30247.1"/>
    </source>
</evidence>
<dbReference type="AlphaFoldDB" id="A0A5P8FL40"/>